<dbReference type="EMBL" id="JACPNR010000014">
    <property type="protein sequence ID" value="MBI2679351.1"/>
    <property type="molecule type" value="Genomic_DNA"/>
</dbReference>
<keyword evidence="1" id="KW-0732">Signal</keyword>
<reference evidence="2" key="1">
    <citation type="submission" date="2020-07" db="EMBL/GenBank/DDBJ databases">
        <title>Huge and variable diversity of episymbiotic CPR bacteria and DPANN archaea in groundwater ecosystems.</title>
        <authorList>
            <person name="He C.Y."/>
            <person name="Keren R."/>
            <person name="Whittaker M."/>
            <person name="Farag I.F."/>
            <person name="Doudna J."/>
            <person name="Cate J.H.D."/>
            <person name="Banfield J.F."/>
        </authorList>
    </citation>
    <scope>NUCLEOTIDE SEQUENCE</scope>
    <source>
        <strain evidence="2">NC_groundwater_580_Pr5_B-0.1um_64_19</strain>
    </source>
</reference>
<name>A0A932AAV1_9BACT</name>
<protein>
    <recommendedName>
        <fullName evidence="4">Adhesin domain-containing protein</fullName>
    </recommendedName>
</protein>
<accession>A0A932AAV1</accession>
<proteinExistence type="predicted"/>
<comment type="caution">
    <text evidence="2">The sequence shown here is derived from an EMBL/GenBank/DDBJ whole genome shotgun (WGS) entry which is preliminary data.</text>
</comment>
<gene>
    <name evidence="2" type="ORF">HYX28_11270</name>
</gene>
<sequence length="315" mass="33687">MKRLLYAIAMTLMFAGFVALQAQTKHSRHNNWGHGNSVSMNSDDAAPGDACDDHFDVRFDDMDVFTAEEARTLTPAEFARGLDVHAARNGGVLVRGWDKNEVLVKACKAVAAYDDSDAKGMLSQVKLVINGNQISASGPESDDSRRWAIHFLINVPRNIKLAMEAHNGPLSVRDVNGTINATTVNGPVAIHRCSGEITAEATNGPVNVSRSSGNIRVRTQNGPLNIELAGTEWSGSGLDASAQNGPIKLRIPPNYKSGVEVSSRGYSPFHCETSACSGATKDWDDRNKSVHLGGGTTVVRMSTVNGPVSIVSTMQ</sequence>
<evidence type="ECO:0000313" key="3">
    <source>
        <dbReference type="Proteomes" id="UP000779809"/>
    </source>
</evidence>
<dbReference type="AlphaFoldDB" id="A0A932AAV1"/>
<evidence type="ECO:0000313" key="2">
    <source>
        <dbReference type="EMBL" id="MBI2679351.1"/>
    </source>
</evidence>
<dbReference type="Proteomes" id="UP000779809">
    <property type="component" value="Unassembled WGS sequence"/>
</dbReference>
<feature type="chain" id="PRO_5037026157" description="Adhesin domain-containing protein" evidence="1">
    <location>
        <begin position="23"/>
        <end position="315"/>
    </location>
</feature>
<organism evidence="2 3">
    <name type="scientific">Candidatus Korobacter versatilis</name>
    <dbReference type="NCBI Taxonomy" id="658062"/>
    <lineage>
        <taxon>Bacteria</taxon>
        <taxon>Pseudomonadati</taxon>
        <taxon>Acidobacteriota</taxon>
        <taxon>Terriglobia</taxon>
        <taxon>Terriglobales</taxon>
        <taxon>Candidatus Korobacteraceae</taxon>
        <taxon>Candidatus Korobacter</taxon>
    </lineage>
</organism>
<evidence type="ECO:0000256" key="1">
    <source>
        <dbReference type="SAM" id="SignalP"/>
    </source>
</evidence>
<feature type="signal peptide" evidence="1">
    <location>
        <begin position="1"/>
        <end position="22"/>
    </location>
</feature>
<evidence type="ECO:0008006" key="4">
    <source>
        <dbReference type="Google" id="ProtNLM"/>
    </source>
</evidence>